<dbReference type="InterPro" id="IPR019820">
    <property type="entry name" value="Sec-indep_translocase_CS"/>
</dbReference>
<keyword evidence="5" id="KW-1003">Cell membrane</keyword>
<feature type="coiled-coil region" evidence="6">
    <location>
        <begin position="250"/>
        <end position="289"/>
    </location>
</feature>
<keyword evidence="3 5" id="KW-1133">Transmembrane helix</keyword>
<keyword evidence="5" id="KW-0653">Protein transport</keyword>
<protein>
    <recommendedName>
        <fullName evidence="5">Sec-independent protein translocase protein TatC</fullName>
    </recommendedName>
</protein>
<evidence type="ECO:0000256" key="1">
    <source>
        <dbReference type="ARBA" id="ARBA00004141"/>
    </source>
</evidence>
<gene>
    <name evidence="5 7" type="primary">tatC</name>
    <name evidence="7" type="ORF">ACFPOH_02720</name>
</gene>
<feature type="transmembrane region" description="Helical" evidence="5">
    <location>
        <begin position="207"/>
        <end position="222"/>
    </location>
</feature>
<dbReference type="Pfam" id="PF00902">
    <property type="entry name" value="TatC"/>
    <property type="match status" value="1"/>
</dbReference>
<sequence>MDPKELPVIEHIEELRKRLIICAVFFVIALFAGFYLAEPIIKYIQYDAEPFIEHFKQNNEQLDQSNELTLNAFKVTDPLTVYLEVTFFVALILTSPVILYQLWAFVAPGLYEAERKATLKYIPYAFILFLAGVLFGYFILFPNVMNFMMNLSERLGIQQVIGINEYFSFLFKLVIPFGLLFQLPVITLFLSRLGVLNPKWMVKFRKYSYFVLFVIAVLIAPPDLVSYIILSIPLFILYEFSIVIAKIGYRKFEKSEEQRLKEEKEAEQKQQVEAALAEQRRQIEQMKEQN</sequence>
<comment type="caution">
    <text evidence="7">The sequence shown here is derived from an EMBL/GenBank/DDBJ whole genome shotgun (WGS) entry which is preliminary data.</text>
</comment>
<dbReference type="InterPro" id="IPR002033">
    <property type="entry name" value="TatC"/>
</dbReference>
<dbReference type="NCBIfam" id="TIGR00945">
    <property type="entry name" value="tatC"/>
    <property type="match status" value="1"/>
</dbReference>
<feature type="transmembrane region" description="Helical" evidence="5">
    <location>
        <begin position="19"/>
        <end position="37"/>
    </location>
</feature>
<evidence type="ECO:0000313" key="8">
    <source>
        <dbReference type="Proteomes" id="UP001595978"/>
    </source>
</evidence>
<feature type="transmembrane region" description="Helical" evidence="5">
    <location>
        <begin position="173"/>
        <end position="195"/>
    </location>
</feature>
<comment type="subcellular location">
    <subcellularLocation>
        <location evidence="5">Cell membrane</location>
        <topology evidence="5">Multi-pass membrane protein</topology>
    </subcellularLocation>
    <subcellularLocation>
        <location evidence="1">Membrane</location>
        <topology evidence="1">Multi-pass membrane protein</topology>
    </subcellularLocation>
</comment>
<evidence type="ECO:0000256" key="6">
    <source>
        <dbReference type="SAM" id="Coils"/>
    </source>
</evidence>
<feature type="transmembrane region" description="Helical" evidence="5">
    <location>
        <begin position="79"/>
        <end position="100"/>
    </location>
</feature>
<feature type="transmembrane region" description="Helical" evidence="5">
    <location>
        <begin position="121"/>
        <end position="141"/>
    </location>
</feature>
<dbReference type="PANTHER" id="PTHR30371">
    <property type="entry name" value="SEC-INDEPENDENT PROTEIN TRANSLOCASE PROTEIN TATC"/>
    <property type="match status" value="1"/>
</dbReference>
<organism evidence="7 8">
    <name type="scientific">Ureibacillus suwonensis</name>
    <dbReference type="NCBI Taxonomy" id="313007"/>
    <lineage>
        <taxon>Bacteria</taxon>
        <taxon>Bacillati</taxon>
        <taxon>Bacillota</taxon>
        <taxon>Bacilli</taxon>
        <taxon>Bacillales</taxon>
        <taxon>Caryophanaceae</taxon>
        <taxon>Ureibacillus</taxon>
    </lineage>
</organism>
<dbReference type="Proteomes" id="UP001595978">
    <property type="component" value="Unassembled WGS sequence"/>
</dbReference>
<comment type="subunit">
    <text evidence="5">Forms a complex with TatA.</text>
</comment>
<accession>A0ABW0R7F1</accession>
<keyword evidence="5" id="KW-0813">Transport</keyword>
<dbReference type="HAMAP" id="MF_00902">
    <property type="entry name" value="TatC"/>
    <property type="match status" value="1"/>
</dbReference>
<comment type="caution">
    <text evidence="5">Lacks conserved residue(s) required for the propagation of feature annotation.</text>
</comment>
<evidence type="ECO:0000256" key="3">
    <source>
        <dbReference type="ARBA" id="ARBA00022989"/>
    </source>
</evidence>
<keyword evidence="5" id="KW-0811">Translocation</keyword>
<dbReference type="RefSeq" id="WP_342471081.1">
    <property type="nucleotide sequence ID" value="NZ_JBHSNQ010000033.1"/>
</dbReference>
<name>A0ABW0R7F1_9BACL</name>
<keyword evidence="2 5" id="KW-0812">Transmembrane</keyword>
<proteinExistence type="inferred from homology"/>
<dbReference type="PRINTS" id="PR01840">
    <property type="entry name" value="TATCFAMILY"/>
</dbReference>
<keyword evidence="6" id="KW-0175">Coiled coil</keyword>
<dbReference type="PROSITE" id="PS01218">
    <property type="entry name" value="TATC"/>
    <property type="match status" value="1"/>
</dbReference>
<evidence type="ECO:0000256" key="4">
    <source>
        <dbReference type="ARBA" id="ARBA00023136"/>
    </source>
</evidence>
<keyword evidence="4 5" id="KW-0472">Membrane</keyword>
<dbReference type="PANTHER" id="PTHR30371:SF0">
    <property type="entry name" value="SEC-INDEPENDENT PROTEIN TRANSLOCASE PROTEIN TATC, CHLOROPLASTIC-RELATED"/>
    <property type="match status" value="1"/>
</dbReference>
<evidence type="ECO:0000256" key="2">
    <source>
        <dbReference type="ARBA" id="ARBA00022692"/>
    </source>
</evidence>
<comment type="similarity">
    <text evidence="5">Belongs to the TatC family.</text>
</comment>
<keyword evidence="8" id="KW-1185">Reference proteome</keyword>
<comment type="function">
    <text evidence="5">Part of the twin-arginine translocation (Tat) system that transports large folded proteins containing a characteristic twin-arginine motif in their signal peptide across membranes.</text>
</comment>
<evidence type="ECO:0000256" key="5">
    <source>
        <dbReference type="HAMAP-Rule" id="MF_00902"/>
    </source>
</evidence>
<reference evidence="8" key="1">
    <citation type="journal article" date="2019" name="Int. J. Syst. Evol. Microbiol.">
        <title>The Global Catalogue of Microorganisms (GCM) 10K type strain sequencing project: providing services to taxonomists for standard genome sequencing and annotation.</title>
        <authorList>
            <consortium name="The Broad Institute Genomics Platform"/>
            <consortium name="The Broad Institute Genome Sequencing Center for Infectious Disease"/>
            <person name="Wu L."/>
            <person name="Ma J."/>
        </authorList>
    </citation>
    <scope>NUCLEOTIDE SEQUENCE [LARGE SCALE GENOMIC DNA]</scope>
    <source>
        <strain evidence="8">CCUG 56331</strain>
    </source>
</reference>
<evidence type="ECO:0000313" key="7">
    <source>
        <dbReference type="EMBL" id="MFC5540693.1"/>
    </source>
</evidence>
<dbReference type="EMBL" id="JBHSNQ010000033">
    <property type="protein sequence ID" value="MFC5540693.1"/>
    <property type="molecule type" value="Genomic_DNA"/>
</dbReference>